<dbReference type="InterPro" id="IPR008473">
    <property type="entry name" value="Phage_holin_3_7"/>
</dbReference>
<keyword evidence="1" id="KW-0812">Transmembrane</keyword>
<protein>
    <submittedName>
        <fullName evidence="2">Phage holin family protein</fullName>
    </submittedName>
</protein>
<dbReference type="EMBL" id="JARBWL010000002">
    <property type="protein sequence ID" value="MDI2594284.1"/>
    <property type="molecule type" value="Genomic_DNA"/>
</dbReference>
<sequence length="97" mass="10745">MGDTMVVLVLVTGVAHLLSAFRLACYQRDEARHRWREALVISLCGGMFCLAGIDVLLDFASVSPWHAIVSVLSCALILRCGGNIALLWRVLKYRNVE</sequence>
<dbReference type="RefSeq" id="WP_282316842.1">
    <property type="nucleotide sequence ID" value="NZ_JARBWL010000002.1"/>
</dbReference>
<evidence type="ECO:0000313" key="2">
    <source>
        <dbReference type="EMBL" id="MDI2594284.1"/>
    </source>
</evidence>
<feature type="transmembrane region" description="Helical" evidence="1">
    <location>
        <begin position="6"/>
        <end position="26"/>
    </location>
</feature>
<keyword evidence="1" id="KW-1133">Transmembrane helix</keyword>
<accession>A0ABT6QVH8</accession>
<gene>
    <name evidence="2" type="ORF">POF45_23040</name>
</gene>
<name>A0ABT6QVH8_9PSED</name>
<keyword evidence="1" id="KW-0472">Membrane</keyword>
<keyword evidence="3" id="KW-1185">Reference proteome</keyword>
<organism evidence="2 3">
    <name type="scientific">Pseudomonas fungipugnans</name>
    <dbReference type="NCBI Taxonomy" id="3024217"/>
    <lineage>
        <taxon>Bacteria</taxon>
        <taxon>Pseudomonadati</taxon>
        <taxon>Pseudomonadota</taxon>
        <taxon>Gammaproteobacteria</taxon>
        <taxon>Pseudomonadales</taxon>
        <taxon>Pseudomonadaceae</taxon>
        <taxon>Pseudomonas</taxon>
    </lineage>
</organism>
<feature type="transmembrane region" description="Helical" evidence="1">
    <location>
        <begin position="38"/>
        <end position="59"/>
    </location>
</feature>
<reference evidence="2 3" key="1">
    <citation type="submission" date="2023-02" db="EMBL/GenBank/DDBJ databases">
        <title>Pseudomonas chrutzelriedensis sp. nov., a potently antifungal strain isolated from moss.</title>
        <authorList>
            <person name="Schnyder A."/>
            <person name="Kalawong R."/>
            <person name="Eberl L."/>
            <person name="Agnoli K."/>
        </authorList>
    </citation>
    <scope>NUCLEOTIDE SEQUENCE [LARGE SCALE GENOMIC DNA]</scope>
    <source>
        <strain evidence="2 3">681</strain>
    </source>
</reference>
<evidence type="ECO:0000313" key="3">
    <source>
        <dbReference type="Proteomes" id="UP001159100"/>
    </source>
</evidence>
<evidence type="ECO:0000256" key="1">
    <source>
        <dbReference type="SAM" id="Phobius"/>
    </source>
</evidence>
<dbReference type="Proteomes" id="UP001159100">
    <property type="component" value="Unassembled WGS sequence"/>
</dbReference>
<dbReference type="Pfam" id="PF05449">
    <property type="entry name" value="Phage_holin_3_7"/>
    <property type="match status" value="1"/>
</dbReference>
<proteinExistence type="predicted"/>
<comment type="caution">
    <text evidence="2">The sequence shown here is derived from an EMBL/GenBank/DDBJ whole genome shotgun (WGS) entry which is preliminary data.</text>
</comment>
<feature type="transmembrane region" description="Helical" evidence="1">
    <location>
        <begin position="65"/>
        <end position="88"/>
    </location>
</feature>